<evidence type="ECO:0000259" key="5">
    <source>
        <dbReference type="Pfam" id="PF07238"/>
    </source>
</evidence>
<comment type="subcellular location">
    <subcellularLocation>
        <location evidence="4">Bacterial flagellum basal body</location>
    </subcellularLocation>
</comment>
<accession>A0ABU9CEK4</accession>
<keyword evidence="7" id="KW-0966">Cell projection</keyword>
<evidence type="ECO:0000313" key="7">
    <source>
        <dbReference type="EMBL" id="MEK8048937.1"/>
    </source>
</evidence>
<keyword evidence="2 4" id="KW-0547">Nucleotide-binding</keyword>
<comment type="subunit">
    <text evidence="4">Monomer. Interacts with the flagellar basal bodies.</text>
</comment>
<feature type="domain" description="PilZ" evidence="5">
    <location>
        <begin position="130"/>
        <end position="244"/>
    </location>
</feature>
<keyword evidence="7" id="KW-0282">Flagellum</keyword>
<proteinExistence type="inferred from homology"/>
<gene>
    <name evidence="4" type="primary">ycgR</name>
    <name evidence="7" type="ORF">AACH10_01650</name>
</gene>
<comment type="function">
    <text evidence="4">Acts as a flagellar brake, regulating swimming and swarming in a bis-(3'-5') cyclic diguanylic acid (c-di-GMP)-dependent manner. Binds 1 c-di-GMP dimer per subunit. Increasing levels of c-di-GMP lead to decreased motility.</text>
</comment>
<dbReference type="Proteomes" id="UP001365405">
    <property type="component" value="Unassembled WGS sequence"/>
</dbReference>
<evidence type="ECO:0000256" key="2">
    <source>
        <dbReference type="ARBA" id="ARBA00022741"/>
    </source>
</evidence>
<comment type="caution">
    <text evidence="7">The sequence shown here is derived from an EMBL/GenBank/DDBJ whole genome shotgun (WGS) entry which is preliminary data.</text>
</comment>
<evidence type="ECO:0000259" key="6">
    <source>
        <dbReference type="Pfam" id="PF07317"/>
    </source>
</evidence>
<keyword evidence="1 4" id="KW-0973">c-di-GMP</keyword>
<evidence type="ECO:0000256" key="4">
    <source>
        <dbReference type="HAMAP-Rule" id="MF_01457"/>
    </source>
</evidence>
<dbReference type="InterPro" id="IPR012349">
    <property type="entry name" value="Split_barrel_FMN-bd"/>
</dbReference>
<organism evidence="7 8">
    <name type="scientific">Pseudaquabacterium inlustre</name>
    <dbReference type="NCBI Taxonomy" id="2984192"/>
    <lineage>
        <taxon>Bacteria</taxon>
        <taxon>Pseudomonadati</taxon>
        <taxon>Pseudomonadota</taxon>
        <taxon>Betaproteobacteria</taxon>
        <taxon>Burkholderiales</taxon>
        <taxon>Sphaerotilaceae</taxon>
        <taxon>Pseudaquabacterium</taxon>
    </lineage>
</organism>
<reference evidence="7 8" key="1">
    <citation type="submission" date="2024-04" db="EMBL/GenBank/DDBJ databases">
        <title>Novel species of the genus Ideonella isolated from streams.</title>
        <authorList>
            <person name="Lu H."/>
        </authorList>
    </citation>
    <scope>NUCLEOTIDE SEQUENCE [LARGE SCALE GENOMIC DNA]</scope>
    <source>
        <strain evidence="7 8">DXS22W</strain>
    </source>
</reference>
<dbReference type="InterPro" id="IPR009926">
    <property type="entry name" value="T3SS_YcgR_PilZN"/>
</dbReference>
<evidence type="ECO:0000313" key="8">
    <source>
        <dbReference type="Proteomes" id="UP001365405"/>
    </source>
</evidence>
<name>A0ABU9CEK4_9BURK</name>
<keyword evidence="7" id="KW-0969">Cilium</keyword>
<dbReference type="RefSeq" id="WP_341408611.1">
    <property type="nucleotide sequence ID" value="NZ_JBBUTH010000001.1"/>
</dbReference>
<keyword evidence="8" id="KW-1185">Reference proteome</keyword>
<dbReference type="Gene3D" id="2.40.10.220">
    <property type="entry name" value="predicted glycosyltransferase like domains"/>
    <property type="match status" value="1"/>
</dbReference>
<dbReference type="Gene3D" id="2.30.110.10">
    <property type="entry name" value="Electron Transport, Fmn-binding Protein, Chain A"/>
    <property type="match status" value="1"/>
</dbReference>
<comment type="similarity">
    <text evidence="4">Belongs to the YcgR family.</text>
</comment>
<protein>
    <recommendedName>
        <fullName evidence="4">Flagellar brake protein YcgR</fullName>
    </recommendedName>
    <alternativeName>
        <fullName evidence="4">Cyclic di-GMP binding protein YcgR</fullName>
    </alternativeName>
</protein>
<dbReference type="HAMAP" id="MF_01457">
    <property type="entry name" value="YcgR"/>
    <property type="match status" value="1"/>
</dbReference>
<dbReference type="InterPro" id="IPR009875">
    <property type="entry name" value="PilZ_domain"/>
</dbReference>
<feature type="domain" description="Type III secretion system flagellar brake protein YcgR PilZN" evidence="6">
    <location>
        <begin position="23"/>
        <end position="128"/>
    </location>
</feature>
<dbReference type="Pfam" id="PF07317">
    <property type="entry name" value="PilZN"/>
    <property type="match status" value="1"/>
</dbReference>
<dbReference type="EMBL" id="JBBUTH010000001">
    <property type="protein sequence ID" value="MEK8048937.1"/>
    <property type="molecule type" value="Genomic_DNA"/>
</dbReference>
<sequence length="257" mass="27952">MPADFQDTRPTPVDDADAALAEFRCERPGEVLALLRQVRDADAPVALSTPGGGSFTASLWSIDADRGVLSLQVERADPALTGLVDGDEATAVTYLDSIKLQFDLDGLVLVRGDRATALQGRLPRCIYRFQRRAAYRVRPPERATPSASLRHPAMPEMQLTLRLIDISSGGCGLLLPDDVPALPLGIVLHGVRLELDNATRLEVTLRLLHASSMQGADGASAGLRLGCELLAVTPEEQRALQRYIDLTQRRRRLLSLD</sequence>
<keyword evidence="3 4" id="KW-0975">Bacterial flagellum</keyword>
<dbReference type="InterPro" id="IPR023787">
    <property type="entry name" value="T3SS_YcgR"/>
</dbReference>
<dbReference type="Pfam" id="PF07238">
    <property type="entry name" value="PilZ"/>
    <property type="match status" value="1"/>
</dbReference>
<evidence type="ECO:0000256" key="1">
    <source>
        <dbReference type="ARBA" id="ARBA00022636"/>
    </source>
</evidence>
<evidence type="ECO:0000256" key="3">
    <source>
        <dbReference type="ARBA" id="ARBA00023143"/>
    </source>
</evidence>